<dbReference type="PRINTS" id="PR01790">
    <property type="entry name" value="SMP30FAMILY"/>
</dbReference>
<reference evidence="8 9" key="1">
    <citation type="submission" date="2019-07" db="EMBL/GenBank/DDBJ databases">
        <title>Full genome sequence of Devosia sp. Gsoil 520.</title>
        <authorList>
            <person name="Im W.-T."/>
        </authorList>
    </citation>
    <scope>NUCLEOTIDE SEQUENCE [LARGE SCALE GENOMIC DNA]</scope>
    <source>
        <strain evidence="8 9">Gsoil 520</strain>
    </source>
</reference>
<dbReference type="PROSITE" id="PS51077">
    <property type="entry name" value="HTH_ICLR"/>
    <property type="match status" value="1"/>
</dbReference>
<keyword evidence="2" id="KW-0238">DNA-binding</keyword>
<gene>
    <name evidence="8" type="ORF">FPZ08_15045</name>
</gene>
<dbReference type="InterPro" id="IPR036390">
    <property type="entry name" value="WH_DNA-bd_sf"/>
</dbReference>
<name>A0A5B8LV50_9HYPH</name>
<dbReference type="SMART" id="SM00346">
    <property type="entry name" value="HTH_ICLR"/>
    <property type="match status" value="1"/>
</dbReference>
<dbReference type="GO" id="GO:0003700">
    <property type="term" value="F:DNA-binding transcription factor activity"/>
    <property type="evidence" value="ECO:0007669"/>
    <property type="project" value="TreeGrafter"/>
</dbReference>
<evidence type="ECO:0000259" key="6">
    <source>
        <dbReference type="PROSITE" id="PS51077"/>
    </source>
</evidence>
<dbReference type="GO" id="GO:0003677">
    <property type="term" value="F:DNA binding"/>
    <property type="evidence" value="ECO:0007669"/>
    <property type="project" value="UniProtKB-KW"/>
</dbReference>
<feature type="binding site" evidence="4">
    <location>
        <position position="377"/>
    </location>
    <ligand>
        <name>substrate</name>
    </ligand>
</feature>
<protein>
    <submittedName>
        <fullName evidence="8">Helix-turn-helix domain-containing protein</fullName>
    </submittedName>
</protein>
<dbReference type="SUPFAM" id="SSF63829">
    <property type="entry name" value="Calcium-dependent phosphotriesterase"/>
    <property type="match status" value="1"/>
</dbReference>
<accession>A0A5B8LV50</accession>
<keyword evidence="9" id="KW-1185">Reference proteome</keyword>
<dbReference type="Pfam" id="PF08450">
    <property type="entry name" value="SGL"/>
    <property type="match status" value="1"/>
</dbReference>
<dbReference type="SUPFAM" id="SSF46785">
    <property type="entry name" value="Winged helix' DNA-binding domain"/>
    <property type="match status" value="1"/>
</dbReference>
<evidence type="ECO:0000313" key="9">
    <source>
        <dbReference type="Proteomes" id="UP000315364"/>
    </source>
</evidence>
<dbReference type="Gene3D" id="1.10.10.10">
    <property type="entry name" value="Winged helix-like DNA-binding domain superfamily/Winged helix DNA-binding domain"/>
    <property type="match status" value="1"/>
</dbReference>
<keyword evidence="3" id="KW-0804">Transcription</keyword>
<dbReference type="OrthoDB" id="8438735at2"/>
<keyword evidence="1" id="KW-0805">Transcription regulation</keyword>
<evidence type="ECO:0000313" key="8">
    <source>
        <dbReference type="EMBL" id="QDZ11946.1"/>
    </source>
</evidence>
<feature type="binding site" evidence="4">
    <location>
        <position position="395"/>
    </location>
    <ligand>
        <name>substrate</name>
    </ligand>
</feature>
<dbReference type="InterPro" id="IPR005471">
    <property type="entry name" value="Tscrpt_reg_IclR_N"/>
</dbReference>
<dbReference type="InterPro" id="IPR014757">
    <property type="entry name" value="Tscrpt_reg_IclR_C"/>
</dbReference>
<dbReference type="Pfam" id="PF01614">
    <property type="entry name" value="IclR_C"/>
    <property type="match status" value="1"/>
</dbReference>
<evidence type="ECO:0000256" key="4">
    <source>
        <dbReference type="PIRSR" id="PIRSR605511-2"/>
    </source>
</evidence>
<feature type="domain" description="HTH iclR-type" evidence="6">
    <location>
        <begin position="29"/>
        <end position="91"/>
    </location>
</feature>
<dbReference type="PROSITE" id="PS51078">
    <property type="entry name" value="ICLR_ED"/>
    <property type="match status" value="1"/>
</dbReference>
<dbReference type="EMBL" id="CP042304">
    <property type="protein sequence ID" value="QDZ11946.1"/>
    <property type="molecule type" value="Genomic_DNA"/>
</dbReference>
<dbReference type="FunFam" id="1.10.10.10:FF:000056">
    <property type="entry name" value="IclR family transcriptional regulator"/>
    <property type="match status" value="1"/>
</dbReference>
<proteinExistence type="predicted"/>
<dbReference type="InterPro" id="IPR050707">
    <property type="entry name" value="HTH_MetabolicPath_Reg"/>
</dbReference>
<dbReference type="Proteomes" id="UP000315364">
    <property type="component" value="Chromosome"/>
</dbReference>
<feature type="region of interest" description="Disordered" evidence="5">
    <location>
        <begin position="1"/>
        <end position="21"/>
    </location>
</feature>
<dbReference type="InterPro" id="IPR005511">
    <property type="entry name" value="SMP-30"/>
</dbReference>
<sequence length="563" mass="60351">MAVMSPPGVDTLDDNWSPDSQKKSALAGTAVLQKAFDLLDHIGEEPGLLDSADLARRTGMPRATLYRILAALQARGLVRTDPGRQTYSLGFHLIELAQNVWSSSDLVSVAAGELRRLRDMTGETSYLAVMHEGKMRSLGRFDGAHSHRSAAALGVTKPVHCTSQGKAMLSHLSTAQVTALLSQPLQRFTDKTITDVPQLLAQLDIIRARGFAIDDEEILEGTRCAGAAILNAAGQPIGAISVAGPTFRITPHRAEQLGYELAAATQRISQELNRTSAVTTSDISPATAITSAQAFLGASALWHAQTGAVVWIDQLGPTVHWYDATPTAITLETLDRRIDCAFLTHEGVVLFTRGGAILLRRDGTQRHLHFDAQFQARAVRTDSRGRVWVAVFNAEQNISAIGQFTQAGPGEPVWEISGEVTSLAISSDGMAFYASVPGRNTIYVMSEADGRKRVFSRLPEATGAPMGLTLDANDRLWVGAYDGWSVVRLDEDGEFEHVVPLPVPTPTSLAFGGPDLSTLYITSARSGLSTETLRNASQSGRLLALQSSVAGVAEPVASFSFPD</sequence>
<dbReference type="PANTHER" id="PTHR30136">
    <property type="entry name" value="HELIX-TURN-HELIX TRANSCRIPTIONAL REGULATOR, ICLR FAMILY"/>
    <property type="match status" value="1"/>
</dbReference>
<evidence type="ECO:0000256" key="3">
    <source>
        <dbReference type="ARBA" id="ARBA00023163"/>
    </source>
</evidence>
<dbReference type="InterPro" id="IPR036388">
    <property type="entry name" value="WH-like_DNA-bd_sf"/>
</dbReference>
<dbReference type="AlphaFoldDB" id="A0A5B8LV50"/>
<dbReference type="Gene3D" id="3.30.450.40">
    <property type="match status" value="1"/>
</dbReference>
<dbReference type="KEGG" id="dea:FPZ08_15045"/>
<dbReference type="PANTHER" id="PTHR30136:SF24">
    <property type="entry name" value="HTH-TYPE TRANSCRIPTIONAL REPRESSOR ALLR"/>
    <property type="match status" value="1"/>
</dbReference>
<dbReference type="InterPro" id="IPR013658">
    <property type="entry name" value="SGL"/>
</dbReference>
<evidence type="ECO:0000256" key="1">
    <source>
        <dbReference type="ARBA" id="ARBA00023015"/>
    </source>
</evidence>
<dbReference type="Gene3D" id="2.120.10.30">
    <property type="entry name" value="TolB, C-terminal domain"/>
    <property type="match status" value="1"/>
</dbReference>
<dbReference type="RefSeq" id="WP_146290762.1">
    <property type="nucleotide sequence ID" value="NZ_CP042304.1"/>
</dbReference>
<evidence type="ECO:0000256" key="2">
    <source>
        <dbReference type="ARBA" id="ARBA00023125"/>
    </source>
</evidence>
<organism evidence="8 9">
    <name type="scientific">Devosia ginsengisoli</name>
    <dbReference type="NCBI Taxonomy" id="400770"/>
    <lineage>
        <taxon>Bacteria</taxon>
        <taxon>Pseudomonadati</taxon>
        <taxon>Pseudomonadota</taxon>
        <taxon>Alphaproteobacteria</taxon>
        <taxon>Hyphomicrobiales</taxon>
        <taxon>Devosiaceae</taxon>
        <taxon>Devosia</taxon>
    </lineage>
</organism>
<dbReference type="SUPFAM" id="SSF55781">
    <property type="entry name" value="GAF domain-like"/>
    <property type="match status" value="1"/>
</dbReference>
<dbReference type="GO" id="GO:0045892">
    <property type="term" value="P:negative regulation of DNA-templated transcription"/>
    <property type="evidence" value="ECO:0007669"/>
    <property type="project" value="TreeGrafter"/>
</dbReference>
<feature type="domain" description="IclR-ED" evidence="7">
    <location>
        <begin position="92"/>
        <end position="274"/>
    </location>
</feature>
<dbReference type="InterPro" id="IPR029016">
    <property type="entry name" value="GAF-like_dom_sf"/>
</dbReference>
<evidence type="ECO:0000259" key="7">
    <source>
        <dbReference type="PROSITE" id="PS51078"/>
    </source>
</evidence>
<dbReference type="Pfam" id="PF09339">
    <property type="entry name" value="HTH_IclR"/>
    <property type="match status" value="1"/>
</dbReference>
<dbReference type="InterPro" id="IPR011042">
    <property type="entry name" value="6-blade_b-propeller_TolB-like"/>
</dbReference>
<evidence type="ECO:0000256" key="5">
    <source>
        <dbReference type="SAM" id="MobiDB-lite"/>
    </source>
</evidence>